<dbReference type="InterPro" id="IPR046335">
    <property type="entry name" value="LacI/GalR-like_sensor"/>
</dbReference>
<organism evidence="6 7">
    <name type="scientific">Streptococcus dysgalactiae subsp. dysgalactiae</name>
    <dbReference type="NCBI Taxonomy" id="99822"/>
    <lineage>
        <taxon>Bacteria</taxon>
        <taxon>Bacillati</taxon>
        <taxon>Bacillota</taxon>
        <taxon>Bacilli</taxon>
        <taxon>Lactobacillales</taxon>
        <taxon>Streptococcaceae</taxon>
        <taxon>Streptococcus</taxon>
    </lineage>
</organism>
<evidence type="ECO:0000256" key="4">
    <source>
        <dbReference type="ARBA" id="ARBA00023163"/>
    </source>
</evidence>
<dbReference type="PANTHER" id="PTHR30146">
    <property type="entry name" value="LACI-RELATED TRANSCRIPTIONAL REPRESSOR"/>
    <property type="match status" value="1"/>
</dbReference>
<keyword evidence="1" id="KW-0678">Repressor</keyword>
<dbReference type="EMBL" id="UHFG01000004">
    <property type="protein sequence ID" value="SUN50249.1"/>
    <property type="molecule type" value="Genomic_DNA"/>
</dbReference>
<protein>
    <submittedName>
        <fullName evidence="6">Ribose transport operon repressor</fullName>
    </submittedName>
</protein>
<evidence type="ECO:0000313" key="7">
    <source>
        <dbReference type="Proteomes" id="UP000254797"/>
    </source>
</evidence>
<dbReference type="SUPFAM" id="SSF47413">
    <property type="entry name" value="lambda repressor-like DNA-binding domains"/>
    <property type="match status" value="1"/>
</dbReference>
<proteinExistence type="predicted"/>
<evidence type="ECO:0000259" key="5">
    <source>
        <dbReference type="PROSITE" id="PS50932"/>
    </source>
</evidence>
<dbReference type="GO" id="GO:0003700">
    <property type="term" value="F:DNA-binding transcription factor activity"/>
    <property type="evidence" value="ECO:0007669"/>
    <property type="project" value="TreeGrafter"/>
</dbReference>
<dbReference type="CDD" id="cd06291">
    <property type="entry name" value="PBP1_Qymf-like"/>
    <property type="match status" value="1"/>
</dbReference>
<dbReference type="RefSeq" id="WP_115246255.1">
    <property type="nucleotide sequence ID" value="NZ_JAIEZX010000048.1"/>
</dbReference>
<sequence>MATIKQVAEEAGLSKSTVSRYISQKGYLSDEARDKIKAAIAKLHYSPNVLAQSLKTKKNQLVGLLLPDISNPFFPRLARGAEEYLKEKGYRVMLGNISDSEALEEEYVHVLLQSNAAGIITTHDFTKRYPDLPIPVVVVDRVDQETQYGVFSDNKAGGLLAAQTVWQAGTEEVLLIRGPLDNAENINERFEASLSYLHEKEVTLRICDSQSFDFESIQLEASKNLDVYPIIDSIIAPSDIHAIAYIHELHSRGKKIPQDVQVMGYDDILMSQFIYPSLSTIHQSSYLMGHYAAELVYNIANQLPVEANRIKLPVHYVERETIRRKNE</sequence>
<evidence type="ECO:0000256" key="2">
    <source>
        <dbReference type="ARBA" id="ARBA00023015"/>
    </source>
</evidence>
<dbReference type="CDD" id="cd01392">
    <property type="entry name" value="HTH_LacI"/>
    <property type="match status" value="1"/>
</dbReference>
<dbReference type="GO" id="GO:0000976">
    <property type="term" value="F:transcription cis-regulatory region binding"/>
    <property type="evidence" value="ECO:0007669"/>
    <property type="project" value="TreeGrafter"/>
</dbReference>
<dbReference type="InterPro" id="IPR028082">
    <property type="entry name" value="Peripla_BP_I"/>
</dbReference>
<reference evidence="6 7" key="1">
    <citation type="submission" date="2018-06" db="EMBL/GenBank/DDBJ databases">
        <authorList>
            <consortium name="Pathogen Informatics"/>
            <person name="Doyle S."/>
        </authorList>
    </citation>
    <scope>NUCLEOTIDE SEQUENCE [LARGE SCALE GENOMIC DNA]</scope>
    <source>
        <strain evidence="6 7">NCTC4670</strain>
    </source>
</reference>
<accession>A0A380JWT4</accession>
<keyword evidence="4" id="KW-0804">Transcription</keyword>
<feature type="domain" description="HTH lacI-type" evidence="5">
    <location>
        <begin position="2"/>
        <end position="56"/>
    </location>
</feature>
<dbReference type="Pfam" id="PF00356">
    <property type="entry name" value="LacI"/>
    <property type="match status" value="1"/>
</dbReference>
<dbReference type="Pfam" id="PF13377">
    <property type="entry name" value="Peripla_BP_3"/>
    <property type="match status" value="1"/>
</dbReference>
<gene>
    <name evidence="6" type="primary">rbsR</name>
    <name evidence="6" type="ORF">NCTC4670_01280</name>
</gene>
<dbReference type="SUPFAM" id="SSF53822">
    <property type="entry name" value="Periplasmic binding protein-like I"/>
    <property type="match status" value="1"/>
</dbReference>
<keyword evidence="2" id="KW-0805">Transcription regulation</keyword>
<evidence type="ECO:0000313" key="6">
    <source>
        <dbReference type="EMBL" id="SUN50249.1"/>
    </source>
</evidence>
<dbReference type="Gene3D" id="1.10.260.40">
    <property type="entry name" value="lambda repressor-like DNA-binding domains"/>
    <property type="match status" value="1"/>
</dbReference>
<dbReference type="AlphaFoldDB" id="A0A380JWT4"/>
<dbReference type="Proteomes" id="UP000254797">
    <property type="component" value="Unassembled WGS sequence"/>
</dbReference>
<name>A0A380JWT4_STRDY</name>
<dbReference type="InterPro" id="IPR010982">
    <property type="entry name" value="Lambda_DNA-bd_dom_sf"/>
</dbReference>
<evidence type="ECO:0000256" key="1">
    <source>
        <dbReference type="ARBA" id="ARBA00022491"/>
    </source>
</evidence>
<dbReference type="PANTHER" id="PTHR30146:SF95">
    <property type="entry name" value="RIBOSE OPERON REPRESSOR"/>
    <property type="match status" value="1"/>
</dbReference>
<dbReference type="SMART" id="SM00354">
    <property type="entry name" value="HTH_LACI"/>
    <property type="match status" value="1"/>
</dbReference>
<dbReference type="PROSITE" id="PS50932">
    <property type="entry name" value="HTH_LACI_2"/>
    <property type="match status" value="1"/>
</dbReference>
<evidence type="ECO:0000256" key="3">
    <source>
        <dbReference type="ARBA" id="ARBA00023125"/>
    </source>
</evidence>
<dbReference type="InterPro" id="IPR000843">
    <property type="entry name" value="HTH_LacI"/>
</dbReference>
<dbReference type="Gene3D" id="3.40.50.2300">
    <property type="match status" value="2"/>
</dbReference>
<keyword evidence="3" id="KW-0238">DNA-binding</keyword>